<sequence length="91" mass="9891">MGRSAPGAQISPRPLAVGDLPEEEAKVQRSSERLNPGATPRKEAFLEKAVPGEEEDGEQVRRFAVEDEDLFTDQRMVAPDVIGDDGSDGRL</sequence>
<evidence type="ECO:0000313" key="3">
    <source>
        <dbReference type="Proteomes" id="UP000004705"/>
    </source>
</evidence>
<reference evidence="2 3" key="1">
    <citation type="journal article" date="2012" name="Stand. Genomic Sci.">
        <title>Genome sequence of the soil bacterium Saccharomonospora azurea type strain (NA-128(T)).</title>
        <authorList>
            <person name="Klenk H.P."/>
            <person name="Held B."/>
            <person name="Lucas S."/>
            <person name="Lapidus A."/>
            <person name="Copeland A."/>
            <person name="Hammon N."/>
            <person name="Pitluck S."/>
            <person name="Goodwin L.A."/>
            <person name="Han C."/>
            <person name="Tapia R."/>
            <person name="Brambilla E.M."/>
            <person name="Potter G."/>
            <person name="Land M."/>
            <person name="Ivanova N."/>
            <person name="Rohde M."/>
            <person name="Goker M."/>
            <person name="Detter J.C."/>
            <person name="Kyrpides N.C."/>
            <person name="Woyke T."/>
        </authorList>
    </citation>
    <scope>NUCLEOTIDE SEQUENCE [LARGE SCALE GENOMIC DNA]</scope>
    <source>
        <strain evidence="2 3">NA-128</strain>
    </source>
</reference>
<dbReference type="EMBL" id="CM001466">
    <property type="protein sequence ID" value="EHY89506.1"/>
    <property type="molecule type" value="Genomic_DNA"/>
</dbReference>
<evidence type="ECO:0000313" key="2">
    <source>
        <dbReference type="EMBL" id="EHY89506.1"/>
    </source>
</evidence>
<name>H8G8Z0_9PSEU</name>
<dbReference type="AlphaFoldDB" id="H8G8Z0"/>
<gene>
    <name evidence="2" type="ORF">SacazDRAFT_02612</name>
</gene>
<protein>
    <submittedName>
        <fullName evidence="2">Uncharacterized protein</fullName>
    </submittedName>
</protein>
<organism evidence="2 3">
    <name type="scientific">Saccharomonospora azurea NA-128</name>
    <dbReference type="NCBI Taxonomy" id="882081"/>
    <lineage>
        <taxon>Bacteria</taxon>
        <taxon>Bacillati</taxon>
        <taxon>Actinomycetota</taxon>
        <taxon>Actinomycetes</taxon>
        <taxon>Pseudonocardiales</taxon>
        <taxon>Pseudonocardiaceae</taxon>
        <taxon>Saccharomonospora</taxon>
    </lineage>
</organism>
<keyword evidence="3" id="KW-1185">Reference proteome</keyword>
<dbReference type="Proteomes" id="UP000004705">
    <property type="component" value="Chromosome"/>
</dbReference>
<feature type="region of interest" description="Disordered" evidence="1">
    <location>
        <begin position="1"/>
        <end position="58"/>
    </location>
</feature>
<evidence type="ECO:0000256" key="1">
    <source>
        <dbReference type="SAM" id="MobiDB-lite"/>
    </source>
</evidence>
<dbReference type="HOGENOM" id="CLU_2425124_0_0_11"/>
<proteinExistence type="predicted"/>
<accession>H8G8Z0</accession>
<feature type="compositionally biased region" description="Basic and acidic residues" evidence="1">
    <location>
        <begin position="23"/>
        <end position="32"/>
    </location>
</feature>
<dbReference type="RefSeq" id="WP_005442200.1">
    <property type="nucleotide sequence ID" value="NZ_CM001466.1"/>
</dbReference>